<dbReference type="InterPro" id="IPR001370">
    <property type="entry name" value="BIR_rpt"/>
</dbReference>
<evidence type="ECO:0000313" key="3">
    <source>
        <dbReference type="EMBL" id="KAK0170145.1"/>
    </source>
</evidence>
<dbReference type="PROSITE" id="PS50143">
    <property type="entry name" value="BIR_REPEAT_2"/>
    <property type="match status" value="1"/>
</dbReference>
<dbReference type="SUPFAM" id="SSF57924">
    <property type="entry name" value="Inhibitor of apoptosis (IAP) repeat"/>
    <property type="match status" value="1"/>
</dbReference>
<dbReference type="Pfam" id="PF00653">
    <property type="entry name" value="BIR"/>
    <property type="match status" value="1"/>
</dbReference>
<evidence type="ECO:0000313" key="4">
    <source>
        <dbReference type="Proteomes" id="UP001168990"/>
    </source>
</evidence>
<proteinExistence type="predicted"/>
<dbReference type="SMART" id="SM00238">
    <property type="entry name" value="BIR"/>
    <property type="match status" value="1"/>
</dbReference>
<dbReference type="EMBL" id="JAQQBS010000004">
    <property type="protein sequence ID" value="KAK0170145.1"/>
    <property type="molecule type" value="Genomic_DNA"/>
</dbReference>
<organism evidence="3 4">
    <name type="scientific">Microctonus aethiopoides</name>
    <dbReference type="NCBI Taxonomy" id="144406"/>
    <lineage>
        <taxon>Eukaryota</taxon>
        <taxon>Metazoa</taxon>
        <taxon>Ecdysozoa</taxon>
        <taxon>Arthropoda</taxon>
        <taxon>Hexapoda</taxon>
        <taxon>Insecta</taxon>
        <taxon>Pterygota</taxon>
        <taxon>Neoptera</taxon>
        <taxon>Endopterygota</taxon>
        <taxon>Hymenoptera</taxon>
        <taxon>Apocrita</taxon>
        <taxon>Ichneumonoidea</taxon>
        <taxon>Braconidae</taxon>
        <taxon>Euphorinae</taxon>
        <taxon>Microctonus</taxon>
    </lineage>
</organism>
<gene>
    <name evidence="3" type="ORF">PV328_010743</name>
</gene>
<dbReference type="CDD" id="cd00022">
    <property type="entry name" value="BIR"/>
    <property type="match status" value="1"/>
</dbReference>
<dbReference type="Proteomes" id="UP001168990">
    <property type="component" value="Unassembled WGS sequence"/>
</dbReference>
<dbReference type="AlphaFoldDB" id="A0AA39FID5"/>
<comment type="caution">
    <text evidence="3">The sequence shown here is derived from an EMBL/GenBank/DDBJ whole genome shotgun (WGS) entry which is preliminary data.</text>
</comment>
<accession>A0AA39FID5</accession>
<evidence type="ECO:0000256" key="2">
    <source>
        <dbReference type="ARBA" id="ARBA00022833"/>
    </source>
</evidence>
<reference evidence="3" key="1">
    <citation type="journal article" date="2023" name="bioRxiv">
        <title>Scaffold-level genome assemblies of two parasitoid biocontrol wasps reveal the parthenogenesis mechanism and an associated novel virus.</title>
        <authorList>
            <person name="Inwood S."/>
            <person name="Skelly J."/>
            <person name="Guhlin J."/>
            <person name="Harrop T."/>
            <person name="Goldson S."/>
            <person name="Dearden P."/>
        </authorList>
    </citation>
    <scope>NUCLEOTIDE SEQUENCE</scope>
    <source>
        <strain evidence="3">Irish</strain>
        <tissue evidence="3">Whole body</tissue>
    </source>
</reference>
<dbReference type="PANTHER" id="PTHR46771">
    <property type="entry name" value="DETERIN"/>
    <property type="match status" value="1"/>
</dbReference>
<dbReference type="PANTHER" id="PTHR46771:SF5">
    <property type="entry name" value="DETERIN"/>
    <property type="match status" value="1"/>
</dbReference>
<protein>
    <recommendedName>
        <fullName evidence="5">Baculoviral IAP repeat-containing protein 5</fullName>
    </recommendedName>
</protein>
<dbReference type="GO" id="GO:0046872">
    <property type="term" value="F:metal ion binding"/>
    <property type="evidence" value="ECO:0007669"/>
    <property type="project" value="UniProtKB-KW"/>
</dbReference>
<dbReference type="Gene3D" id="1.10.1170.10">
    <property type="entry name" value="Inhibitor Of Apoptosis Protein (2mihbC-IAP-1), Chain A"/>
    <property type="match status" value="1"/>
</dbReference>
<evidence type="ECO:0008006" key="5">
    <source>
        <dbReference type="Google" id="ProtNLM"/>
    </source>
</evidence>
<keyword evidence="2" id="KW-0862">Zinc</keyword>
<sequence>MADALPEVESNFWTKGRLKSYEHWPYQSSEFKCNPEHMAAAGFICVGGVDEPDLVECFICSKQLDGWDATDDPWQEHKKHQANCPYILLNKNKEEMWTIDELYTLVKQYHSKECARKKEMIINDFKAERDKLSAEIPIIYKNSHKNKKNTN</sequence>
<dbReference type="InterPro" id="IPR051190">
    <property type="entry name" value="Baculoviral_IAP"/>
</dbReference>
<name>A0AA39FID5_9HYME</name>
<evidence type="ECO:0000256" key="1">
    <source>
        <dbReference type="ARBA" id="ARBA00022723"/>
    </source>
</evidence>
<keyword evidence="4" id="KW-1185">Reference proteome</keyword>
<reference evidence="3" key="2">
    <citation type="submission" date="2023-03" db="EMBL/GenBank/DDBJ databases">
        <authorList>
            <person name="Inwood S.N."/>
            <person name="Skelly J.G."/>
            <person name="Guhlin J."/>
            <person name="Harrop T.W.R."/>
            <person name="Goldson S.G."/>
            <person name="Dearden P.K."/>
        </authorList>
    </citation>
    <scope>NUCLEOTIDE SEQUENCE</scope>
    <source>
        <strain evidence="3">Irish</strain>
        <tissue evidence="3">Whole body</tissue>
    </source>
</reference>
<keyword evidence="1" id="KW-0479">Metal-binding</keyword>